<dbReference type="EMBL" id="QKRB01000043">
    <property type="protein sequence ID" value="PZD95783.1"/>
    <property type="molecule type" value="Genomic_DNA"/>
</dbReference>
<feature type="transmembrane region" description="Helical" evidence="4">
    <location>
        <begin position="337"/>
        <end position="358"/>
    </location>
</feature>
<dbReference type="InterPro" id="IPR039506">
    <property type="entry name" value="SPOB_a"/>
</dbReference>
<dbReference type="Proteomes" id="UP000249522">
    <property type="component" value="Unassembled WGS sequence"/>
</dbReference>
<keyword evidence="4" id="KW-1133">Transmembrane helix</keyword>
<sequence length="581" mass="65679">MNKNIWLIAAVLLLLLLGINNTVYYFYTKKSLEDSLSHELLSVAKQIELSVEQSRLGAERFEEQIGRELRAAAIAAQFALDPDVELVTNEQLMELARRLDVLHITLLKETEDNIVLYRSSDPREIGIKTGTWRPWHQAFRQLFEEHNVSIDWGQSLPNFWTGPYDFATSDTSKLRKWGYYYDGSTNYIIDPYVSYEALQAYEENTGVERLIRKTLEENSSLLEIAGINPVIYETGAVQTITFSGETLDHETQKPVIFGTNNYKTAKDRKAIRRAYETGTSVTVDGRVNGVHVMKSFIPVDIDKVTSILDDEGQPINRYVLTIVSDYQVIQSKLDRQFTGIGLVIGGLTLLSIAIVWISMRLLQRSRERVAAEAQRTYVEEINQMFNMIRAQRHDFLNHVQTIHSLVQLNKLDALKRYAQELIGEIRLTNDIINIGNPAIAALVRSKLSQAESNKITFECRFSGLEKLDLGMKSLDLTRLIGNLTDNAFDEVLKYPEDERFVELHGSLESGRLVFTITNTAKNAKAISEMPLFASGYTTKNEGGHQGLGLSIVKSIVEHYKGSVTVEAAGDDRVSFIIEIPN</sequence>
<dbReference type="InterPro" id="IPR003594">
    <property type="entry name" value="HATPase_dom"/>
</dbReference>
<dbReference type="Pfam" id="PF14501">
    <property type="entry name" value="HATPase_c_5"/>
    <property type="match status" value="1"/>
</dbReference>
<dbReference type="PANTHER" id="PTHR40448:SF1">
    <property type="entry name" value="TWO-COMPONENT SENSOR HISTIDINE KINASE"/>
    <property type="match status" value="1"/>
</dbReference>
<dbReference type="GO" id="GO:0042802">
    <property type="term" value="F:identical protein binding"/>
    <property type="evidence" value="ECO:0007669"/>
    <property type="project" value="TreeGrafter"/>
</dbReference>
<dbReference type="SMART" id="SM00387">
    <property type="entry name" value="HATPase_c"/>
    <property type="match status" value="1"/>
</dbReference>
<evidence type="ECO:0000313" key="6">
    <source>
        <dbReference type="EMBL" id="PZD95783.1"/>
    </source>
</evidence>
<keyword evidence="1" id="KW-0597">Phosphoprotein</keyword>
<evidence type="ECO:0000313" key="7">
    <source>
        <dbReference type="Proteomes" id="UP000249522"/>
    </source>
</evidence>
<dbReference type="RefSeq" id="WP_111146529.1">
    <property type="nucleotide sequence ID" value="NZ_QKRB01000043.1"/>
</dbReference>
<keyword evidence="7" id="KW-1185">Reference proteome</keyword>
<accession>A0A2W1LA69</accession>
<keyword evidence="4" id="KW-0472">Membrane</keyword>
<evidence type="ECO:0000256" key="4">
    <source>
        <dbReference type="SAM" id="Phobius"/>
    </source>
</evidence>
<dbReference type="OrthoDB" id="1634477at2"/>
<reference evidence="6 7" key="1">
    <citation type="submission" date="2018-06" db="EMBL/GenBank/DDBJ databases">
        <title>Paenibacillus imtechensis sp. nov.</title>
        <authorList>
            <person name="Pinnaka A.K."/>
            <person name="Singh H."/>
            <person name="Kaur M."/>
        </authorList>
    </citation>
    <scope>NUCLEOTIDE SEQUENCE [LARGE SCALE GENOMIC DNA]</scope>
    <source>
        <strain evidence="6 7">SMB1</strain>
    </source>
</reference>
<name>A0A2W1LA69_9BACL</name>
<dbReference type="Gene3D" id="3.30.565.10">
    <property type="entry name" value="Histidine kinase-like ATPase, C-terminal domain"/>
    <property type="match status" value="1"/>
</dbReference>
<keyword evidence="4" id="KW-0812">Transmembrane</keyword>
<dbReference type="InterPro" id="IPR016120">
    <property type="entry name" value="Sig_transdc_His_kin_SpoOB"/>
</dbReference>
<dbReference type="Pfam" id="PF14689">
    <property type="entry name" value="SPOB_a"/>
    <property type="match status" value="1"/>
</dbReference>
<proteinExistence type="predicted"/>
<organism evidence="6 7">
    <name type="scientific">Paenibacillus sambharensis</name>
    <dbReference type="NCBI Taxonomy" id="1803190"/>
    <lineage>
        <taxon>Bacteria</taxon>
        <taxon>Bacillati</taxon>
        <taxon>Bacillota</taxon>
        <taxon>Bacilli</taxon>
        <taxon>Bacillales</taxon>
        <taxon>Paenibacillaceae</taxon>
        <taxon>Paenibacillus</taxon>
    </lineage>
</organism>
<keyword evidence="3 6" id="KW-0418">Kinase</keyword>
<evidence type="ECO:0000256" key="3">
    <source>
        <dbReference type="ARBA" id="ARBA00022777"/>
    </source>
</evidence>
<dbReference type="SUPFAM" id="SSF55890">
    <property type="entry name" value="Sporulation response regulatory protein Spo0B"/>
    <property type="match status" value="1"/>
</dbReference>
<keyword evidence="2" id="KW-0808">Transferase</keyword>
<dbReference type="InterPro" id="IPR036890">
    <property type="entry name" value="HATPase_C_sf"/>
</dbReference>
<feature type="domain" description="Histidine kinase/HSP90-like ATPase" evidence="5">
    <location>
        <begin position="471"/>
        <end position="581"/>
    </location>
</feature>
<gene>
    <name evidence="6" type="ORF">DNH61_10010</name>
</gene>
<evidence type="ECO:0000256" key="1">
    <source>
        <dbReference type="ARBA" id="ARBA00022553"/>
    </source>
</evidence>
<evidence type="ECO:0000259" key="5">
    <source>
        <dbReference type="SMART" id="SM00387"/>
    </source>
</evidence>
<comment type="caution">
    <text evidence="6">The sequence shown here is derived from an EMBL/GenBank/DDBJ whole genome shotgun (WGS) entry which is preliminary data.</text>
</comment>
<protein>
    <submittedName>
        <fullName evidence="6">Histidine kinase</fullName>
    </submittedName>
</protein>
<evidence type="ECO:0000256" key="2">
    <source>
        <dbReference type="ARBA" id="ARBA00022679"/>
    </source>
</evidence>
<dbReference type="AlphaFoldDB" id="A0A2W1LA69"/>
<dbReference type="GO" id="GO:0000155">
    <property type="term" value="F:phosphorelay sensor kinase activity"/>
    <property type="evidence" value="ECO:0007669"/>
    <property type="project" value="InterPro"/>
</dbReference>
<dbReference type="InterPro" id="IPR032834">
    <property type="entry name" value="NatK-like_C"/>
</dbReference>
<dbReference type="PANTHER" id="PTHR40448">
    <property type="entry name" value="TWO-COMPONENT SENSOR HISTIDINE KINASE"/>
    <property type="match status" value="1"/>
</dbReference>
<dbReference type="SUPFAM" id="SSF55874">
    <property type="entry name" value="ATPase domain of HSP90 chaperone/DNA topoisomerase II/histidine kinase"/>
    <property type="match status" value="1"/>
</dbReference>
<dbReference type="Gene3D" id="1.10.287.130">
    <property type="match status" value="1"/>
</dbReference>